<dbReference type="InterPro" id="IPR036095">
    <property type="entry name" value="PTS_EIIB-like_sf"/>
</dbReference>
<organism evidence="3 4">
    <name type="scientific">Schleiferilactobacillus harbinensis DSM 16991</name>
    <dbReference type="NCBI Taxonomy" id="1122147"/>
    <lineage>
        <taxon>Bacteria</taxon>
        <taxon>Bacillati</taxon>
        <taxon>Bacillota</taxon>
        <taxon>Bacilli</taxon>
        <taxon>Lactobacillales</taxon>
        <taxon>Lactobacillaceae</taxon>
        <taxon>Schleiferilactobacillus</taxon>
    </lineage>
</organism>
<sequence>MSALKRVLIVCGAGVVTSTVAIERLQEEINRRGLQHQISLTQGNFQDALADGDTYDLVCTTTVVPNGMPEHMLSALPLVSTVGVDQFYTIFFTKLGLPQ</sequence>
<reference evidence="3 4" key="1">
    <citation type="journal article" date="2015" name="Genome Announc.">
        <title>Expanding the biotechnology potential of lactobacilli through comparative genomics of 213 strains and associated genera.</title>
        <authorList>
            <person name="Sun Z."/>
            <person name="Harris H.M."/>
            <person name="McCann A."/>
            <person name="Guo C."/>
            <person name="Argimon S."/>
            <person name="Zhang W."/>
            <person name="Yang X."/>
            <person name="Jeffery I.B."/>
            <person name="Cooney J.C."/>
            <person name="Kagawa T.F."/>
            <person name="Liu W."/>
            <person name="Song Y."/>
            <person name="Salvetti E."/>
            <person name="Wrobel A."/>
            <person name="Rasinkangas P."/>
            <person name="Parkhill J."/>
            <person name="Rea M.C."/>
            <person name="O'Sullivan O."/>
            <person name="Ritari J."/>
            <person name="Douillard F.P."/>
            <person name="Paul Ross R."/>
            <person name="Yang R."/>
            <person name="Briner A.E."/>
            <person name="Felis G.E."/>
            <person name="de Vos W.M."/>
            <person name="Barrangou R."/>
            <person name="Klaenhammer T.R."/>
            <person name="Caufield P.W."/>
            <person name="Cui Y."/>
            <person name="Zhang H."/>
            <person name="O'Toole P.W."/>
        </authorList>
    </citation>
    <scope>NUCLEOTIDE SEQUENCE [LARGE SCALE GENOMIC DNA]</scope>
    <source>
        <strain evidence="3 4">DSM 16991</strain>
    </source>
</reference>
<accession>A0A0R1X624</accession>
<dbReference type="OrthoDB" id="6505030at2"/>
<dbReference type="AlphaFoldDB" id="A0A0R1X624"/>
<dbReference type="GeneID" id="78509812"/>
<keyword evidence="1" id="KW-0808">Transferase</keyword>
<dbReference type="GO" id="GO:0009401">
    <property type="term" value="P:phosphoenolpyruvate-dependent sugar phosphotransferase system"/>
    <property type="evidence" value="ECO:0007669"/>
    <property type="project" value="InterPro"/>
</dbReference>
<dbReference type="EMBL" id="AZFW01000103">
    <property type="protein sequence ID" value="KRM25679.1"/>
    <property type="molecule type" value="Genomic_DNA"/>
</dbReference>
<dbReference type="RefSeq" id="WP_027829684.1">
    <property type="nucleotide sequence ID" value="NZ_AZFW01000103.1"/>
</dbReference>
<evidence type="ECO:0000256" key="1">
    <source>
        <dbReference type="ARBA" id="ARBA00022679"/>
    </source>
</evidence>
<evidence type="ECO:0000259" key="2">
    <source>
        <dbReference type="Pfam" id="PF02302"/>
    </source>
</evidence>
<protein>
    <recommendedName>
        <fullName evidence="2">Phosphotransferase system EIIB component type 2/3 domain-containing protein</fullName>
    </recommendedName>
</protein>
<feature type="domain" description="Phosphotransferase system EIIB component type 2/3" evidence="2">
    <location>
        <begin position="6"/>
        <end position="88"/>
    </location>
</feature>
<comment type="caution">
    <text evidence="3">The sequence shown here is derived from an EMBL/GenBank/DDBJ whole genome shotgun (WGS) entry which is preliminary data.</text>
</comment>
<evidence type="ECO:0000313" key="3">
    <source>
        <dbReference type="EMBL" id="KRM25679.1"/>
    </source>
</evidence>
<name>A0A0R1X624_9LACO</name>
<dbReference type="Proteomes" id="UP000050949">
    <property type="component" value="Unassembled WGS sequence"/>
</dbReference>
<evidence type="ECO:0000313" key="4">
    <source>
        <dbReference type="Proteomes" id="UP000050949"/>
    </source>
</evidence>
<dbReference type="eggNOG" id="COG3414">
    <property type="taxonomic scope" value="Bacteria"/>
</dbReference>
<gene>
    <name evidence="3" type="ORF">FC91_GL000594</name>
</gene>
<dbReference type="SUPFAM" id="SSF52794">
    <property type="entry name" value="PTS system IIB component-like"/>
    <property type="match status" value="1"/>
</dbReference>
<dbReference type="Gene3D" id="3.40.50.2300">
    <property type="match status" value="1"/>
</dbReference>
<dbReference type="Pfam" id="PF02302">
    <property type="entry name" value="PTS_IIB"/>
    <property type="match status" value="1"/>
</dbReference>
<dbReference type="PATRIC" id="fig|1122147.4.peg.616"/>
<dbReference type="GO" id="GO:0008982">
    <property type="term" value="F:protein-N(PI)-phosphohistidine-sugar phosphotransferase activity"/>
    <property type="evidence" value="ECO:0007669"/>
    <property type="project" value="InterPro"/>
</dbReference>
<dbReference type="InterPro" id="IPR003501">
    <property type="entry name" value="PTS_EIIB_2/3"/>
</dbReference>
<proteinExistence type="predicted"/>